<protein>
    <recommendedName>
        <fullName evidence="4">PknH-like extracellular domain-containing protein</fullName>
    </recommendedName>
</protein>
<reference evidence="2 3" key="1">
    <citation type="submission" date="2021-01" db="EMBL/GenBank/DDBJ databases">
        <title>Whole genome shotgun sequence of Actinoplanes couchii NBRC 106145.</title>
        <authorList>
            <person name="Komaki H."/>
            <person name="Tamura T."/>
        </authorList>
    </citation>
    <scope>NUCLEOTIDE SEQUENCE [LARGE SCALE GENOMIC DNA]</scope>
    <source>
        <strain evidence="2 3">NBRC 106145</strain>
    </source>
</reference>
<evidence type="ECO:0000256" key="1">
    <source>
        <dbReference type="SAM" id="SignalP"/>
    </source>
</evidence>
<gene>
    <name evidence="2" type="ORF">Aco03nite_007100</name>
</gene>
<organism evidence="2 3">
    <name type="scientific">Actinoplanes couchii</name>
    <dbReference type="NCBI Taxonomy" id="403638"/>
    <lineage>
        <taxon>Bacteria</taxon>
        <taxon>Bacillati</taxon>
        <taxon>Actinomycetota</taxon>
        <taxon>Actinomycetes</taxon>
        <taxon>Micromonosporales</taxon>
        <taxon>Micromonosporaceae</taxon>
        <taxon>Actinoplanes</taxon>
    </lineage>
</organism>
<keyword evidence="3" id="KW-1185">Reference proteome</keyword>
<comment type="caution">
    <text evidence="2">The sequence shown here is derived from an EMBL/GenBank/DDBJ whole genome shotgun (WGS) entry which is preliminary data.</text>
</comment>
<evidence type="ECO:0000313" key="3">
    <source>
        <dbReference type="Proteomes" id="UP000612282"/>
    </source>
</evidence>
<sequence length="206" mass="21416">MTRKHALALVLSAVLVIGSPAPALAGPGDPAGKLLTGTELPAGFTPQLDAIDDLFARIPSEIASCGQNNQLPAGTVFREFVRGAKDEELLVETLSTPGDQDARAAVAALRSTLPKCTSFTRAPGDLPMELKFAVAKFTGAPKLGDASAGIGFVMTVPEMELTVNGRLITVAARGNRVTLLLMTEKKPKIADLTAAARAAVTKVLSR</sequence>
<evidence type="ECO:0008006" key="4">
    <source>
        <dbReference type="Google" id="ProtNLM"/>
    </source>
</evidence>
<accession>A0ABQ3X195</accession>
<dbReference type="RefSeq" id="WP_203793113.1">
    <property type="nucleotide sequence ID" value="NZ_BAAAQE010000054.1"/>
</dbReference>
<dbReference type="Proteomes" id="UP000612282">
    <property type="component" value="Unassembled WGS sequence"/>
</dbReference>
<proteinExistence type="predicted"/>
<feature type="chain" id="PRO_5046338290" description="PknH-like extracellular domain-containing protein" evidence="1">
    <location>
        <begin position="26"/>
        <end position="206"/>
    </location>
</feature>
<dbReference type="EMBL" id="BOMG01000014">
    <property type="protein sequence ID" value="GID52306.1"/>
    <property type="molecule type" value="Genomic_DNA"/>
</dbReference>
<keyword evidence="1" id="KW-0732">Signal</keyword>
<name>A0ABQ3X195_9ACTN</name>
<evidence type="ECO:0000313" key="2">
    <source>
        <dbReference type="EMBL" id="GID52306.1"/>
    </source>
</evidence>
<feature type="signal peptide" evidence="1">
    <location>
        <begin position="1"/>
        <end position="25"/>
    </location>
</feature>